<feature type="compositionally biased region" description="Basic and acidic residues" evidence="10">
    <location>
        <begin position="262"/>
        <end position="280"/>
    </location>
</feature>
<feature type="active site" evidence="7">
    <location>
        <position position="495"/>
    </location>
</feature>
<dbReference type="GO" id="GO:0006508">
    <property type="term" value="P:proteolysis"/>
    <property type="evidence" value="ECO:0007669"/>
    <property type="project" value="InterPro"/>
</dbReference>
<evidence type="ECO:0000313" key="12">
    <source>
        <dbReference type="EMBL" id="PJE97808.1"/>
    </source>
</evidence>
<dbReference type="PANTHER" id="PTHR21581:SF33">
    <property type="entry name" value="D-ALANYL-D-ALANINE CARBOXYPEPTIDASE DACB"/>
    <property type="match status" value="1"/>
</dbReference>
<dbReference type="GO" id="GO:0071555">
    <property type="term" value="P:cell wall organization"/>
    <property type="evidence" value="ECO:0007669"/>
    <property type="project" value="UniProtKB-KW"/>
</dbReference>
<evidence type="ECO:0000256" key="4">
    <source>
        <dbReference type="ARBA" id="ARBA00022960"/>
    </source>
</evidence>
<dbReference type="AlphaFoldDB" id="A0A2M8M0S0"/>
<evidence type="ECO:0000256" key="1">
    <source>
        <dbReference type="ARBA" id="ARBA00007164"/>
    </source>
</evidence>
<proteinExistence type="inferred from homology"/>
<accession>A0A2M8M0S0</accession>
<dbReference type="SUPFAM" id="SSF56601">
    <property type="entry name" value="beta-lactamase/transpeptidase-like"/>
    <property type="match status" value="1"/>
</dbReference>
<dbReference type="InterPro" id="IPR018044">
    <property type="entry name" value="Peptidase_S11"/>
</dbReference>
<feature type="active site" description="Proton acceptor" evidence="7">
    <location>
        <position position="432"/>
    </location>
</feature>
<keyword evidence="12" id="KW-0121">Carboxypeptidase</keyword>
<keyword evidence="5" id="KW-0573">Peptidoglycan synthesis</keyword>
<evidence type="ECO:0000256" key="10">
    <source>
        <dbReference type="SAM" id="MobiDB-lite"/>
    </source>
</evidence>
<dbReference type="PRINTS" id="PR00725">
    <property type="entry name" value="DADACBPTASE1"/>
</dbReference>
<feature type="region of interest" description="Disordered" evidence="10">
    <location>
        <begin position="1"/>
        <end position="324"/>
    </location>
</feature>
<dbReference type="EMBL" id="PGGW01000039">
    <property type="protein sequence ID" value="PJE97808.1"/>
    <property type="molecule type" value="Genomic_DNA"/>
</dbReference>
<dbReference type="GO" id="GO:0009002">
    <property type="term" value="F:serine-type D-Ala-D-Ala carboxypeptidase activity"/>
    <property type="evidence" value="ECO:0007669"/>
    <property type="project" value="InterPro"/>
</dbReference>
<feature type="compositionally biased region" description="Low complexity" evidence="10">
    <location>
        <begin position="158"/>
        <end position="170"/>
    </location>
</feature>
<dbReference type="Proteomes" id="UP000230407">
    <property type="component" value="Unassembled WGS sequence"/>
</dbReference>
<protein>
    <submittedName>
        <fullName evidence="12">D-alanyl-D-alanine carboxypeptidase</fullName>
    </submittedName>
</protein>
<keyword evidence="4" id="KW-0133">Cell shape</keyword>
<feature type="compositionally biased region" description="Basic and acidic residues" evidence="10">
    <location>
        <begin position="190"/>
        <end position="224"/>
    </location>
</feature>
<organism evidence="12 13">
    <name type="scientific">Streptomyces carminius</name>
    <dbReference type="NCBI Taxonomy" id="2665496"/>
    <lineage>
        <taxon>Bacteria</taxon>
        <taxon>Bacillati</taxon>
        <taxon>Actinomycetota</taxon>
        <taxon>Actinomycetes</taxon>
        <taxon>Kitasatosporales</taxon>
        <taxon>Streptomycetaceae</taxon>
        <taxon>Streptomyces</taxon>
    </lineage>
</organism>
<feature type="compositionally biased region" description="Acidic residues" evidence="10">
    <location>
        <begin position="121"/>
        <end position="130"/>
    </location>
</feature>
<feature type="active site" description="Acyl-ester intermediate" evidence="7">
    <location>
        <position position="429"/>
    </location>
</feature>
<evidence type="ECO:0000256" key="2">
    <source>
        <dbReference type="ARBA" id="ARBA00022729"/>
    </source>
</evidence>
<keyword evidence="6" id="KW-0961">Cell wall biogenesis/degradation</keyword>
<evidence type="ECO:0000256" key="8">
    <source>
        <dbReference type="PIRSR" id="PIRSR618044-2"/>
    </source>
</evidence>
<feature type="compositionally biased region" description="Gly residues" evidence="10">
    <location>
        <begin position="111"/>
        <end position="120"/>
    </location>
</feature>
<reference evidence="12 13" key="1">
    <citation type="submission" date="2017-11" db="EMBL/GenBank/DDBJ databases">
        <title>Streptomyces carmine sp. nov., a novel actinomycete isolated from Sophora alopecuroides in Xinjiang, China.</title>
        <authorList>
            <person name="Wang Y."/>
            <person name="Luo X."/>
            <person name="Wan C."/>
            <person name="Zhang L."/>
        </authorList>
    </citation>
    <scope>NUCLEOTIDE SEQUENCE [LARGE SCALE GENOMIC DNA]</scope>
    <source>
        <strain evidence="12 13">TRM SA0054</strain>
    </source>
</reference>
<evidence type="ECO:0000256" key="7">
    <source>
        <dbReference type="PIRSR" id="PIRSR618044-1"/>
    </source>
</evidence>
<feature type="compositionally biased region" description="Basic and acidic residues" evidence="10">
    <location>
        <begin position="1"/>
        <end position="10"/>
    </location>
</feature>
<keyword evidence="2" id="KW-0732">Signal</keyword>
<evidence type="ECO:0000256" key="9">
    <source>
        <dbReference type="RuleBase" id="RU004016"/>
    </source>
</evidence>
<feature type="domain" description="Peptidase S11 D-alanyl-D-alanine carboxypeptidase A N-terminal" evidence="11">
    <location>
        <begin position="421"/>
        <end position="611"/>
    </location>
</feature>
<dbReference type="GO" id="GO:0008360">
    <property type="term" value="P:regulation of cell shape"/>
    <property type="evidence" value="ECO:0007669"/>
    <property type="project" value="UniProtKB-KW"/>
</dbReference>
<dbReference type="GO" id="GO:0009252">
    <property type="term" value="P:peptidoglycan biosynthetic process"/>
    <property type="evidence" value="ECO:0007669"/>
    <property type="project" value="UniProtKB-KW"/>
</dbReference>
<feature type="compositionally biased region" description="Gly residues" evidence="10">
    <location>
        <begin position="131"/>
        <end position="144"/>
    </location>
</feature>
<feature type="binding site" evidence="8">
    <location>
        <position position="595"/>
    </location>
    <ligand>
        <name>substrate</name>
    </ligand>
</feature>
<sequence>MAGKSPDRSEQQMSSGEKTTERVGTVPKPARDPRIALSNPSPDAGRTGPDAGRAGNAGSGGEAGGDEGGRPAPNGAVSVKTAGGPDGEAAGEAAEGKVPEEAPADEADEGTGSGSGTGGGADDDRDEDGGDGAVSGGAGEGAGETVGAADAADRDASEGAAEDGVAGDGESVAEDSEPAAVDQKTAVFRVPRDRSEKDGTDGDTGKNTGKDTGEAGDGPEEKPADTGTVDQPTAVFRAVPPGTDAGTDAGTGTPTDAGPSAEPEKPEKDGKAETGAERTSRFVPLKSADGPRTSEPAAVTSGKPGESPDTGLPEAERTRQQPLPPHRPLELLAELTNKPAPPPTPLRTALRRVKIWSPLAVLLAIAFCVAQLLRPLPAPELVLTADSTYSFEGDRPSPAWPPEGQAVVEVEGLGSLGSYGEEKPVPIASVAKVMTAYILLRDHPFEKGEEGPMIPVDEKAEEDAGLSAEGESTVEVEAGEEISATEALNALMLASANNVARLVARWDAGSEKAFVEKMNATAEELGMRNTTYTDASGLREDTVSTAADQVKLGRKVMDFEIFREIVKQPSYTDRNGTAHSNWNRLVPYNGAVGIKTGTTTAAGGNLLFAGEKEIGGTTQLIIGAVLGQHKPPIIDTVVSESRELLVSVQEALKAEKIVAKGDVVGYVDDGLGGRTEVVATEDVTAVGWPGLEVELGLTDGGETVPGEAAPGETVGTLTVGSGPGQVKVPVALRQELAEPGIGARLTRVL</sequence>
<evidence type="ECO:0000313" key="13">
    <source>
        <dbReference type="Proteomes" id="UP000230407"/>
    </source>
</evidence>
<gene>
    <name evidence="12" type="ORF">CUT44_11070</name>
</gene>
<evidence type="ECO:0000256" key="6">
    <source>
        <dbReference type="ARBA" id="ARBA00023316"/>
    </source>
</evidence>
<keyword evidence="12" id="KW-0645">Protease</keyword>
<keyword evidence="13" id="KW-1185">Reference proteome</keyword>
<keyword evidence="3" id="KW-0378">Hydrolase</keyword>
<evidence type="ECO:0000256" key="3">
    <source>
        <dbReference type="ARBA" id="ARBA00022801"/>
    </source>
</evidence>
<dbReference type="InterPro" id="IPR012338">
    <property type="entry name" value="Beta-lactam/transpept-like"/>
</dbReference>
<comment type="similarity">
    <text evidence="1 9">Belongs to the peptidase S11 family.</text>
</comment>
<dbReference type="Gene3D" id="3.40.710.10">
    <property type="entry name" value="DD-peptidase/beta-lactamase superfamily"/>
    <property type="match status" value="1"/>
</dbReference>
<dbReference type="PANTHER" id="PTHR21581">
    <property type="entry name" value="D-ALANYL-D-ALANINE CARBOXYPEPTIDASE"/>
    <property type="match status" value="1"/>
</dbReference>
<comment type="caution">
    <text evidence="12">The sequence shown here is derived from an EMBL/GenBank/DDBJ whole genome shotgun (WGS) entry which is preliminary data.</text>
</comment>
<feature type="compositionally biased region" description="Low complexity" evidence="10">
    <location>
        <begin position="240"/>
        <end position="259"/>
    </location>
</feature>
<dbReference type="Pfam" id="PF00768">
    <property type="entry name" value="Peptidase_S11"/>
    <property type="match status" value="1"/>
</dbReference>
<evidence type="ECO:0000256" key="5">
    <source>
        <dbReference type="ARBA" id="ARBA00022984"/>
    </source>
</evidence>
<evidence type="ECO:0000259" key="11">
    <source>
        <dbReference type="Pfam" id="PF00768"/>
    </source>
</evidence>
<name>A0A2M8M0S0_9ACTN</name>
<dbReference type="InterPro" id="IPR001967">
    <property type="entry name" value="Peptidase_S11_N"/>
</dbReference>